<protein>
    <submittedName>
        <fullName evidence="1">Uncharacterized protein</fullName>
    </submittedName>
</protein>
<evidence type="ECO:0000313" key="2">
    <source>
        <dbReference type="Proteomes" id="UP000196205"/>
    </source>
</evidence>
<reference evidence="1 2" key="1">
    <citation type="submission" date="2017-05" db="EMBL/GenBank/DDBJ databases">
        <title>Genome sequence of Acetobacter pasteurianus subsp. pasteurianus strain SRCM101342.</title>
        <authorList>
            <person name="Cho S.H."/>
        </authorList>
    </citation>
    <scope>NUCLEOTIDE SEQUENCE [LARGE SCALE GENOMIC DNA]</scope>
    <source>
        <strain evidence="1 2">SRCM101342</strain>
        <plasmid evidence="2">pap1342-3</plasmid>
    </source>
</reference>
<dbReference type="Proteomes" id="UP000196205">
    <property type="component" value="Plasmid pAP1342-3"/>
</dbReference>
<dbReference type="EMBL" id="CP021512">
    <property type="protein sequence ID" value="ARW49218.1"/>
    <property type="molecule type" value="Genomic_DNA"/>
</dbReference>
<geneLocation type="plasmid" evidence="2">
    <name>pap1342-3</name>
</geneLocation>
<proteinExistence type="predicted"/>
<name>A0A1Y0Y1Y4_ACEPA</name>
<accession>A0A1Y0Y1Y4</accession>
<keyword evidence="1" id="KW-0614">Plasmid</keyword>
<evidence type="ECO:0000313" key="1">
    <source>
        <dbReference type="EMBL" id="ARW49218.1"/>
    </source>
</evidence>
<sequence length="151" mass="16678">MTVVMEAFDGCLFDCPVHPFNLTIGPGMIGFRQTMFDPVGFADHVEAHGTRPGRIAITGLVSELDPIVGQDGVDPVRDDAQEMFEEFPGRLPISFLDQLCDSEFACPVNGNEEVQLAFSGLDFRYVEMKEPDRVAFEALASGFVPLYLRQS</sequence>
<organism evidence="1 2">
    <name type="scientific">Acetobacter pasteurianus subsp. pasteurianus</name>
    <dbReference type="NCBI Taxonomy" id="481145"/>
    <lineage>
        <taxon>Bacteria</taxon>
        <taxon>Pseudomonadati</taxon>
        <taxon>Pseudomonadota</taxon>
        <taxon>Alphaproteobacteria</taxon>
        <taxon>Acetobacterales</taxon>
        <taxon>Acetobacteraceae</taxon>
        <taxon>Acetobacter</taxon>
    </lineage>
</organism>
<dbReference type="AlphaFoldDB" id="A0A1Y0Y1Y4"/>
<gene>
    <name evidence="1" type="ORF">S1001342_02928</name>
</gene>